<feature type="chain" id="PRO_5014905999" description="LPP20 lipoprotein" evidence="1">
    <location>
        <begin position="22"/>
        <end position="152"/>
    </location>
</feature>
<protein>
    <recommendedName>
        <fullName evidence="4">LPP20 lipoprotein</fullName>
    </recommendedName>
</protein>
<evidence type="ECO:0000313" key="3">
    <source>
        <dbReference type="Proteomes" id="UP000235828"/>
    </source>
</evidence>
<proteinExistence type="predicted"/>
<evidence type="ECO:0000256" key="1">
    <source>
        <dbReference type="SAM" id="SignalP"/>
    </source>
</evidence>
<keyword evidence="1" id="KW-0732">Signal</keyword>
<dbReference type="AlphaFoldDB" id="A0A2N8ZM97"/>
<name>A0A2N8ZM97_9VIBR</name>
<sequence length="152" mass="16732">MTMNKTVLVTALLAMSASLSAAEQFPEWRSYPQDGLEEGLIAGVSCVESMGDMTLDMDIAAMEARASLASSLETMVHKEVGTDRNSEKKTIITADRKDKVVTTTISANSTSKQITNQLMKYTWIKESVSVEKGVDEYLCTRIVARVPKFVEE</sequence>
<feature type="signal peptide" evidence="1">
    <location>
        <begin position="1"/>
        <end position="21"/>
    </location>
</feature>
<evidence type="ECO:0000313" key="2">
    <source>
        <dbReference type="EMBL" id="SON53035.1"/>
    </source>
</evidence>
<gene>
    <name evidence="2" type="ORF">VTAP4600_B1424</name>
</gene>
<dbReference type="EMBL" id="LT960612">
    <property type="protein sequence ID" value="SON53035.1"/>
    <property type="molecule type" value="Genomic_DNA"/>
</dbReference>
<keyword evidence="3" id="KW-1185">Reference proteome</keyword>
<dbReference type="KEGG" id="vta:B1424"/>
<dbReference type="Proteomes" id="UP000235828">
    <property type="component" value="Chromosome B"/>
</dbReference>
<reference evidence="2 3" key="1">
    <citation type="submission" date="2017-10" db="EMBL/GenBank/DDBJ databases">
        <authorList>
            <person name="Banno H."/>
            <person name="Chua N.-H."/>
        </authorList>
    </citation>
    <scope>NUCLEOTIDE SEQUENCE [LARGE SCALE GENOMIC DNA]</scope>
    <source>
        <strain evidence="2">Vibrio tapetis CECT4600</strain>
    </source>
</reference>
<evidence type="ECO:0008006" key="4">
    <source>
        <dbReference type="Google" id="ProtNLM"/>
    </source>
</evidence>
<accession>A0A2N8ZM97</accession>
<organism evidence="2 3">
    <name type="scientific">Vibrio tapetis subsp. tapetis</name>
    <dbReference type="NCBI Taxonomy" id="1671868"/>
    <lineage>
        <taxon>Bacteria</taxon>
        <taxon>Pseudomonadati</taxon>
        <taxon>Pseudomonadota</taxon>
        <taxon>Gammaproteobacteria</taxon>
        <taxon>Vibrionales</taxon>
        <taxon>Vibrionaceae</taxon>
        <taxon>Vibrio</taxon>
    </lineage>
</organism>